<sequence length="300" mass="33954">MLETGNVSDVERLACFIASINGNKQQHVGYCGVKAEGILEDLKNDFSDIPLDYSFVAAYENGEMVGAVGVDIDKETKTAEIWGPFVHHADWEKVSMAMWKQLLKQLPISLDRAFGFYNIYNSRCAGFMEQLGAERKEREDVILQIIREEWKVSKEGIAGITEMTEMTAEYFDAFRKLHQEAFPNGYYRADEIIEKLDDKNRVFLATESGTFAGYVYCEADPELCEADIHFISVCPDARNNGWGRKLISKSVDFLFSFKEINEIILCVDASNATAIRIYKNAGFTPLHQLAFFVLPLAAEE</sequence>
<reference evidence="3" key="1">
    <citation type="submission" date="2016-10" db="EMBL/GenBank/DDBJ databases">
        <authorList>
            <person name="Varghese N."/>
            <person name="Submissions S."/>
        </authorList>
    </citation>
    <scope>NUCLEOTIDE SEQUENCE [LARGE SCALE GENOMIC DNA]</scope>
    <source>
        <strain evidence="3">SP</strain>
    </source>
</reference>
<dbReference type="PROSITE" id="PS51186">
    <property type="entry name" value="GNAT"/>
    <property type="match status" value="1"/>
</dbReference>
<dbReference type="CDD" id="cd04301">
    <property type="entry name" value="NAT_SF"/>
    <property type="match status" value="1"/>
</dbReference>
<feature type="domain" description="N-acetyltransferase" evidence="1">
    <location>
        <begin position="161"/>
        <end position="300"/>
    </location>
</feature>
<dbReference type="Proteomes" id="UP000198935">
    <property type="component" value="Unassembled WGS sequence"/>
</dbReference>
<dbReference type="OrthoDB" id="87299at2"/>
<name>A0A1H3GQB6_9BACI</name>
<dbReference type="Gene3D" id="3.40.630.30">
    <property type="match status" value="2"/>
</dbReference>
<dbReference type="AlphaFoldDB" id="A0A1H3GQB6"/>
<dbReference type="GO" id="GO:0016747">
    <property type="term" value="F:acyltransferase activity, transferring groups other than amino-acyl groups"/>
    <property type="evidence" value="ECO:0007669"/>
    <property type="project" value="InterPro"/>
</dbReference>
<evidence type="ECO:0000259" key="1">
    <source>
        <dbReference type="PROSITE" id="PS51186"/>
    </source>
</evidence>
<evidence type="ECO:0000313" key="2">
    <source>
        <dbReference type="EMBL" id="SDY04858.1"/>
    </source>
</evidence>
<protein>
    <submittedName>
        <fullName evidence="2">Ribosomal protein S18 acetylase RimI</fullName>
    </submittedName>
</protein>
<dbReference type="InterPro" id="IPR000182">
    <property type="entry name" value="GNAT_dom"/>
</dbReference>
<dbReference type="STRING" id="1503961.SAMN05421736_101230"/>
<dbReference type="EMBL" id="FNPI01000001">
    <property type="protein sequence ID" value="SDY04858.1"/>
    <property type="molecule type" value="Genomic_DNA"/>
</dbReference>
<proteinExistence type="predicted"/>
<evidence type="ECO:0000313" key="3">
    <source>
        <dbReference type="Proteomes" id="UP000198935"/>
    </source>
</evidence>
<dbReference type="SUPFAM" id="SSF55729">
    <property type="entry name" value="Acyl-CoA N-acyltransferases (Nat)"/>
    <property type="match status" value="1"/>
</dbReference>
<dbReference type="InterPro" id="IPR016181">
    <property type="entry name" value="Acyl_CoA_acyltransferase"/>
</dbReference>
<keyword evidence="2" id="KW-0689">Ribosomal protein</keyword>
<accession>A0A1H3GQB6</accession>
<keyword evidence="2" id="KW-0687">Ribonucleoprotein</keyword>
<dbReference type="GO" id="GO:0005840">
    <property type="term" value="C:ribosome"/>
    <property type="evidence" value="ECO:0007669"/>
    <property type="project" value="UniProtKB-KW"/>
</dbReference>
<dbReference type="Pfam" id="PF00583">
    <property type="entry name" value="Acetyltransf_1"/>
    <property type="match status" value="1"/>
</dbReference>
<keyword evidence="3" id="KW-1185">Reference proteome</keyword>
<gene>
    <name evidence="2" type="ORF">SAMN05421736_101230</name>
</gene>
<organism evidence="2 3">
    <name type="scientific">Evansella caseinilytica</name>
    <dbReference type="NCBI Taxonomy" id="1503961"/>
    <lineage>
        <taxon>Bacteria</taxon>
        <taxon>Bacillati</taxon>
        <taxon>Bacillota</taxon>
        <taxon>Bacilli</taxon>
        <taxon>Bacillales</taxon>
        <taxon>Bacillaceae</taxon>
        <taxon>Evansella</taxon>
    </lineage>
</organism>